<evidence type="ECO:0000256" key="1">
    <source>
        <dbReference type="SAM" id="MobiDB-lite"/>
    </source>
</evidence>
<protein>
    <submittedName>
        <fullName evidence="2">Uncharacterized protein</fullName>
    </submittedName>
</protein>
<feature type="compositionally biased region" description="Low complexity" evidence="1">
    <location>
        <begin position="43"/>
        <end position="111"/>
    </location>
</feature>
<evidence type="ECO:0000313" key="2">
    <source>
        <dbReference type="EMBL" id="KAK3853954.1"/>
    </source>
</evidence>
<dbReference type="AlphaFoldDB" id="A0AAE1BRG8"/>
<feature type="compositionally biased region" description="Basic and acidic residues" evidence="1">
    <location>
        <begin position="330"/>
        <end position="343"/>
    </location>
</feature>
<feature type="compositionally biased region" description="Basic residues" evidence="1">
    <location>
        <begin position="9"/>
        <end position="18"/>
    </location>
</feature>
<proteinExistence type="predicted"/>
<evidence type="ECO:0000313" key="3">
    <source>
        <dbReference type="Proteomes" id="UP001286313"/>
    </source>
</evidence>
<gene>
    <name evidence="2" type="ORF">Pcinc_039528</name>
</gene>
<feature type="compositionally biased region" description="Basic residues" evidence="1">
    <location>
        <begin position="344"/>
        <end position="353"/>
    </location>
</feature>
<accession>A0AAE1BRG8</accession>
<feature type="compositionally biased region" description="Basic and acidic residues" evidence="1">
    <location>
        <begin position="307"/>
        <end position="323"/>
    </location>
</feature>
<name>A0AAE1BRG8_PETCI</name>
<organism evidence="2 3">
    <name type="scientific">Petrolisthes cinctipes</name>
    <name type="common">Flat porcelain crab</name>
    <dbReference type="NCBI Taxonomy" id="88211"/>
    <lineage>
        <taxon>Eukaryota</taxon>
        <taxon>Metazoa</taxon>
        <taxon>Ecdysozoa</taxon>
        <taxon>Arthropoda</taxon>
        <taxon>Crustacea</taxon>
        <taxon>Multicrustacea</taxon>
        <taxon>Malacostraca</taxon>
        <taxon>Eumalacostraca</taxon>
        <taxon>Eucarida</taxon>
        <taxon>Decapoda</taxon>
        <taxon>Pleocyemata</taxon>
        <taxon>Anomura</taxon>
        <taxon>Galatheoidea</taxon>
        <taxon>Porcellanidae</taxon>
        <taxon>Petrolisthes</taxon>
    </lineage>
</organism>
<comment type="caution">
    <text evidence="2">The sequence shown here is derived from an EMBL/GenBank/DDBJ whole genome shotgun (WGS) entry which is preliminary data.</text>
</comment>
<feature type="region of interest" description="Disordered" evidence="1">
    <location>
        <begin position="1"/>
        <end position="114"/>
    </location>
</feature>
<reference evidence="2" key="1">
    <citation type="submission" date="2023-10" db="EMBL/GenBank/DDBJ databases">
        <title>Genome assemblies of two species of porcelain crab, Petrolisthes cinctipes and Petrolisthes manimaculis (Anomura: Porcellanidae).</title>
        <authorList>
            <person name="Angst P."/>
        </authorList>
    </citation>
    <scope>NUCLEOTIDE SEQUENCE</scope>
    <source>
        <strain evidence="2">PB745_01</strain>
        <tissue evidence="2">Gill</tissue>
    </source>
</reference>
<dbReference type="Proteomes" id="UP001286313">
    <property type="component" value="Unassembled WGS sequence"/>
</dbReference>
<sequence length="397" mass="43477">MNADDPRVRSRKYKKRNVTNKLTAREMRKAAIMSRRLHNGEGTTVQTTKPVPTPASVPASTHVPAPASVPASTHAPAPAPAFVPASTHAPAPAPASSSTPTTASVLPSTSAQMSSVLPCRVPTPASPRVPVPAPALVPVPIPYHVPAPVPTSAPAPVSPPAPLHHKDQDEHNVLSDFIPFSGKDTFTDFFNKHYIIKRRLGHKVESNYLIISHYTKYCKDRNVTPATNINIGMFLGSLGVGKKVRVGGGGYLGKEGHKYTYIGICPRVHHTNPHSSTDHRTHPHTSTTDHRTPPHTSTKDHRTHPHTSTDHRTPPHTSTTDHRTHPHTSTTDHHNTNADDPHIHNRKKKKMKMTHTQTTPYILSICSLHTLHHLDAPVSTLSHPHLQQQQQQQHLPL</sequence>
<feature type="region of interest" description="Disordered" evidence="1">
    <location>
        <begin position="271"/>
        <end position="355"/>
    </location>
</feature>
<feature type="compositionally biased region" description="Basic and acidic residues" evidence="1">
    <location>
        <begin position="287"/>
        <end position="300"/>
    </location>
</feature>
<keyword evidence="3" id="KW-1185">Reference proteome</keyword>
<dbReference type="EMBL" id="JAWQEG010006756">
    <property type="protein sequence ID" value="KAK3853954.1"/>
    <property type="molecule type" value="Genomic_DNA"/>
</dbReference>